<evidence type="ECO:0000313" key="2">
    <source>
        <dbReference type="EMBL" id="CAI4032877.1"/>
    </source>
</evidence>
<keyword evidence="3" id="KW-1185">Reference proteome</keyword>
<dbReference type="InterPro" id="IPR003795">
    <property type="entry name" value="DUF192"/>
</dbReference>
<dbReference type="RefSeq" id="WP_289269604.1">
    <property type="nucleotide sequence ID" value="NZ_OX365700.1"/>
</dbReference>
<dbReference type="KEGG" id="nti:DNFV4_03307"/>
<reference evidence="2" key="1">
    <citation type="submission" date="2022-10" db="EMBL/GenBank/DDBJ databases">
        <authorList>
            <person name="Koch H."/>
        </authorList>
    </citation>
    <scope>NUCLEOTIDE SEQUENCE</scope>
    <source>
        <strain evidence="2">DNF</strain>
    </source>
</reference>
<proteinExistence type="predicted"/>
<evidence type="ECO:0000313" key="3">
    <source>
        <dbReference type="Proteomes" id="UP001179121"/>
    </source>
</evidence>
<dbReference type="AlphaFoldDB" id="A0AA86N196"/>
<evidence type="ECO:0000256" key="1">
    <source>
        <dbReference type="SAM" id="SignalP"/>
    </source>
</evidence>
<gene>
    <name evidence="2" type="ORF">DNFV4_03307</name>
</gene>
<feature type="signal peptide" evidence="1">
    <location>
        <begin position="1"/>
        <end position="34"/>
    </location>
</feature>
<organism evidence="2 3">
    <name type="scientific">Nitrospira tepida</name>
    <dbReference type="NCBI Taxonomy" id="2973512"/>
    <lineage>
        <taxon>Bacteria</taxon>
        <taxon>Pseudomonadati</taxon>
        <taxon>Nitrospirota</taxon>
        <taxon>Nitrospiria</taxon>
        <taxon>Nitrospirales</taxon>
        <taxon>Nitrospiraceae</taxon>
        <taxon>Nitrospira</taxon>
    </lineage>
</organism>
<keyword evidence="1" id="KW-0732">Signal</keyword>
<accession>A0AA86N196</accession>
<dbReference type="InterPro" id="IPR038695">
    <property type="entry name" value="Saro_0823-like_sf"/>
</dbReference>
<sequence length="159" mass="17815">MLPFHRHRFAHLVSTLALSLALAPLFGMSETAAAAEFLLPIRTPSGATIQAELADTPQKRAMGLMYRESLPENHGMLFIFGEAQPWTFWMKNTRMPLDIIWLNEHKTIVHIEANAPICTRTDNGCPQYQSNEPAMYVLELAGGRAQALKLKKGVKLQFP</sequence>
<feature type="chain" id="PRO_5041736788" description="DUF192 domain-containing protein" evidence="1">
    <location>
        <begin position="35"/>
        <end position="159"/>
    </location>
</feature>
<dbReference type="Gene3D" id="2.60.120.1140">
    <property type="entry name" value="Protein of unknown function DUF192"/>
    <property type="match status" value="1"/>
</dbReference>
<protein>
    <recommendedName>
        <fullName evidence="4">DUF192 domain-containing protein</fullName>
    </recommendedName>
</protein>
<name>A0AA86N196_9BACT</name>
<dbReference type="Proteomes" id="UP001179121">
    <property type="component" value="Chromosome"/>
</dbReference>
<dbReference type="Pfam" id="PF02643">
    <property type="entry name" value="DUF192"/>
    <property type="match status" value="1"/>
</dbReference>
<dbReference type="EMBL" id="OX365700">
    <property type="protein sequence ID" value="CAI4032877.1"/>
    <property type="molecule type" value="Genomic_DNA"/>
</dbReference>
<dbReference type="PANTHER" id="PTHR37953">
    <property type="entry name" value="UPF0127 PROTEIN MJ1496"/>
    <property type="match status" value="1"/>
</dbReference>
<evidence type="ECO:0008006" key="4">
    <source>
        <dbReference type="Google" id="ProtNLM"/>
    </source>
</evidence>
<dbReference type="PANTHER" id="PTHR37953:SF1">
    <property type="entry name" value="UPF0127 PROTEIN MJ1496"/>
    <property type="match status" value="1"/>
</dbReference>